<keyword evidence="2" id="KW-1185">Reference proteome</keyword>
<protein>
    <submittedName>
        <fullName evidence="1">Uncharacterized protein</fullName>
    </submittedName>
</protein>
<dbReference type="PATRIC" id="fig|1432656.3.peg.868"/>
<dbReference type="EMBL" id="CP007140">
    <property type="protein sequence ID" value="AJC72706.1"/>
    <property type="molecule type" value="Genomic_DNA"/>
</dbReference>
<dbReference type="KEGG" id="tgy:X802_04480"/>
<reference evidence="1 2" key="1">
    <citation type="submission" date="2014-01" db="EMBL/GenBank/DDBJ databases">
        <title>Genome sequencing of Thermococcus guaymasensis.</title>
        <authorList>
            <person name="Zhang X."/>
            <person name="Alvare G."/>
            <person name="Fristensky B."/>
            <person name="Chen L."/>
            <person name="Suen T."/>
            <person name="Chen Q."/>
            <person name="Ma K."/>
        </authorList>
    </citation>
    <scope>NUCLEOTIDE SEQUENCE [LARGE SCALE GENOMIC DNA]</scope>
    <source>
        <strain evidence="1 2">DSM 11113</strain>
    </source>
</reference>
<accession>A0A0X1KNA1</accession>
<evidence type="ECO:0000313" key="1">
    <source>
        <dbReference type="EMBL" id="AJC72706.1"/>
    </source>
</evidence>
<proteinExistence type="predicted"/>
<name>A0A0X1KNA1_9EURY</name>
<evidence type="ECO:0000313" key="2">
    <source>
        <dbReference type="Proteomes" id="UP000062043"/>
    </source>
</evidence>
<sequence>MRWKPLFAVLLGLAIVLVTPAVSASHEIVSSDYSYGENRVMKLSGALYKDTGELDPNYDYYAVKITTEDAKYRNSGWVGPMYIYVDVAVLPSSAAEVPASHVPTSGTKFTQHSVSFSYEGIGFDVQIPRTFVSYWEKNDWAHHFVWEVSGIKPSFVGWWFVFDDYAEFATGFRVPQSSNVFTAAYAYGEWYKLYLVVFRKIASDYAVIGMSYLPKKYSTYYKVNELKHQICTYNRNIRNIQGLPEMIKVSPETQSLAGVQKG</sequence>
<dbReference type="STRING" id="1432656.X802_04480"/>
<organism evidence="1 2">
    <name type="scientific">Thermococcus guaymasensis DSM 11113</name>
    <dbReference type="NCBI Taxonomy" id="1432656"/>
    <lineage>
        <taxon>Archaea</taxon>
        <taxon>Methanobacteriati</taxon>
        <taxon>Methanobacteriota</taxon>
        <taxon>Thermococci</taxon>
        <taxon>Thermococcales</taxon>
        <taxon>Thermococcaceae</taxon>
        <taxon>Thermococcus</taxon>
    </lineage>
</organism>
<dbReference type="Proteomes" id="UP000062043">
    <property type="component" value="Chromosome"/>
</dbReference>
<dbReference type="AlphaFoldDB" id="A0A0X1KNA1"/>
<gene>
    <name evidence="1" type="ORF">X802_04480</name>
</gene>